<dbReference type="CDD" id="cd00609">
    <property type="entry name" value="AAT_like"/>
    <property type="match status" value="1"/>
</dbReference>
<dbReference type="Gene3D" id="3.40.640.10">
    <property type="entry name" value="Type I PLP-dependent aspartate aminotransferase-like (Major domain)"/>
    <property type="match status" value="1"/>
</dbReference>
<dbReference type="GO" id="GO:0004400">
    <property type="term" value="F:histidinol-phosphate transaminase activity"/>
    <property type="evidence" value="ECO:0007669"/>
    <property type="project" value="UniProtKB-EC"/>
</dbReference>
<keyword evidence="8" id="KW-0368">Histidine biosynthesis</keyword>
<dbReference type="InterPro" id="IPR004839">
    <property type="entry name" value="Aminotransferase_I/II_large"/>
</dbReference>
<evidence type="ECO:0000256" key="7">
    <source>
        <dbReference type="ARBA" id="ARBA00047481"/>
    </source>
</evidence>
<dbReference type="InterPro" id="IPR050106">
    <property type="entry name" value="HistidinolP_aminotransfase"/>
</dbReference>
<dbReference type="EMBL" id="JAGGLM010000008">
    <property type="protein sequence ID" value="MBP2032932.1"/>
    <property type="molecule type" value="Genomic_DNA"/>
</dbReference>
<comment type="pathway">
    <text evidence="2 8">Amino-acid biosynthesis; L-histidine biosynthesis; L-histidine from 5-phospho-alpha-D-ribose 1-diphosphate: step 7/9.</text>
</comment>
<keyword evidence="5 8" id="KW-0808">Transferase</keyword>
<dbReference type="PANTHER" id="PTHR43643:SF3">
    <property type="entry name" value="HISTIDINOL-PHOSPHATE AMINOTRANSFERASE"/>
    <property type="match status" value="1"/>
</dbReference>
<evidence type="ECO:0000256" key="8">
    <source>
        <dbReference type="HAMAP-Rule" id="MF_01023"/>
    </source>
</evidence>
<dbReference type="NCBIfam" id="TIGR01141">
    <property type="entry name" value="hisC"/>
    <property type="match status" value="1"/>
</dbReference>
<dbReference type="Gene3D" id="3.90.1150.10">
    <property type="entry name" value="Aspartate Aminotransferase, domain 1"/>
    <property type="match status" value="1"/>
</dbReference>
<dbReference type="InterPro" id="IPR015421">
    <property type="entry name" value="PyrdxlP-dep_Trfase_major"/>
</dbReference>
<protein>
    <recommendedName>
        <fullName evidence="8">Histidinol-phosphate aminotransferase</fullName>
        <ecNumber evidence="8">2.6.1.9</ecNumber>
    </recommendedName>
    <alternativeName>
        <fullName evidence="8">Imidazole acetol-phosphate transaminase</fullName>
    </alternativeName>
</protein>
<name>A0ABS4KSD0_9CLOT</name>
<dbReference type="HAMAP" id="MF_01023">
    <property type="entry name" value="HisC_aminotrans_2"/>
    <property type="match status" value="1"/>
</dbReference>
<comment type="catalytic activity">
    <reaction evidence="7 8">
        <text>L-histidinol phosphate + 2-oxoglutarate = 3-(imidazol-4-yl)-2-oxopropyl phosphate + L-glutamate</text>
        <dbReference type="Rhea" id="RHEA:23744"/>
        <dbReference type="ChEBI" id="CHEBI:16810"/>
        <dbReference type="ChEBI" id="CHEBI:29985"/>
        <dbReference type="ChEBI" id="CHEBI:57766"/>
        <dbReference type="ChEBI" id="CHEBI:57980"/>
        <dbReference type="EC" id="2.6.1.9"/>
    </reaction>
</comment>
<evidence type="ECO:0000256" key="6">
    <source>
        <dbReference type="ARBA" id="ARBA00022898"/>
    </source>
</evidence>
<comment type="subunit">
    <text evidence="3 8">Homodimer.</text>
</comment>
<evidence type="ECO:0000313" key="10">
    <source>
        <dbReference type="EMBL" id="MBP2032932.1"/>
    </source>
</evidence>
<dbReference type="InterPro" id="IPR001917">
    <property type="entry name" value="Aminotrans_II_pyridoxalP_BS"/>
</dbReference>
<keyword evidence="6 8" id="KW-0663">Pyridoxal phosphate</keyword>
<comment type="similarity">
    <text evidence="8">Belongs to the class-II pyridoxal-phosphate-dependent aminotransferase family. Histidinol-phosphate aminotransferase subfamily.</text>
</comment>
<dbReference type="EC" id="2.6.1.9" evidence="8"/>
<reference evidence="10 11" key="1">
    <citation type="submission" date="2021-03" db="EMBL/GenBank/DDBJ databases">
        <title>Genomic Encyclopedia of Type Strains, Phase IV (KMG-IV): sequencing the most valuable type-strain genomes for metagenomic binning, comparative biology and taxonomic classification.</title>
        <authorList>
            <person name="Goeker M."/>
        </authorList>
    </citation>
    <scope>NUCLEOTIDE SEQUENCE [LARGE SCALE GENOMIC DNA]</scope>
    <source>
        <strain evidence="10 11">DSM 28783</strain>
    </source>
</reference>
<dbReference type="PROSITE" id="PS00599">
    <property type="entry name" value="AA_TRANSFER_CLASS_2"/>
    <property type="match status" value="1"/>
</dbReference>
<dbReference type="InterPro" id="IPR005861">
    <property type="entry name" value="HisP_aminotrans"/>
</dbReference>
<evidence type="ECO:0000256" key="4">
    <source>
        <dbReference type="ARBA" id="ARBA00022576"/>
    </source>
</evidence>
<comment type="cofactor">
    <cofactor evidence="1 8">
        <name>pyridoxal 5'-phosphate</name>
        <dbReference type="ChEBI" id="CHEBI:597326"/>
    </cofactor>
</comment>
<evidence type="ECO:0000256" key="1">
    <source>
        <dbReference type="ARBA" id="ARBA00001933"/>
    </source>
</evidence>
<dbReference type="InterPro" id="IPR015422">
    <property type="entry name" value="PyrdxlP-dep_Trfase_small"/>
</dbReference>
<dbReference type="Proteomes" id="UP001519307">
    <property type="component" value="Unassembled WGS sequence"/>
</dbReference>
<gene>
    <name evidence="8" type="primary">hisC</name>
    <name evidence="10" type="ORF">J2Z42_001611</name>
</gene>
<feature type="modified residue" description="N6-(pyridoxal phosphate)lysine" evidence="8">
    <location>
        <position position="225"/>
    </location>
</feature>
<feature type="domain" description="Aminotransferase class I/classII large" evidence="9">
    <location>
        <begin position="33"/>
        <end position="358"/>
    </location>
</feature>
<organism evidence="10 11">
    <name type="scientific">Clostridium algifaecis</name>
    <dbReference type="NCBI Taxonomy" id="1472040"/>
    <lineage>
        <taxon>Bacteria</taxon>
        <taxon>Bacillati</taxon>
        <taxon>Bacillota</taxon>
        <taxon>Clostridia</taxon>
        <taxon>Eubacteriales</taxon>
        <taxon>Clostridiaceae</taxon>
        <taxon>Clostridium</taxon>
    </lineage>
</organism>
<evidence type="ECO:0000259" key="9">
    <source>
        <dbReference type="Pfam" id="PF00155"/>
    </source>
</evidence>
<keyword evidence="11" id="KW-1185">Reference proteome</keyword>
<dbReference type="Pfam" id="PF00155">
    <property type="entry name" value="Aminotran_1_2"/>
    <property type="match status" value="1"/>
</dbReference>
<sequence>MNELKPRKAVDNIESFKPAKPIENIKREFGIDKILKLSANENTNGCSILVKNELIKALDEVYVYPDFRCSKIRELLADKYKLKLEQFVFGNGSFEIIDLIGQAFINPGDESIISEPSFGWYKVVTLKMDGIDINIPLRDHKVDLQEIKNKITDKTKIIWICNPNNPTGTIVKKKEVINFLESIPKDIIVVFDEAYYEFVTDLEYPETINLLNDYKNIIILRTFSKAYGLAGLRIGYGIADEYIINSLNKIRVPINVNGLAQIAAAAAFKDQKFKEKCVENNIKGKKYFYKIFNELKLQYIPTETNFIMVNIRKNSDEISNELLKKGISVRSGAEFNMPTWIRITIGKEEENKLLIKSLRYVLSD</sequence>
<dbReference type="PANTHER" id="PTHR43643">
    <property type="entry name" value="HISTIDINOL-PHOSPHATE AMINOTRANSFERASE 2"/>
    <property type="match status" value="1"/>
</dbReference>
<dbReference type="InterPro" id="IPR015424">
    <property type="entry name" value="PyrdxlP-dep_Trfase"/>
</dbReference>
<keyword evidence="8" id="KW-0028">Amino-acid biosynthesis</keyword>
<evidence type="ECO:0000256" key="3">
    <source>
        <dbReference type="ARBA" id="ARBA00011738"/>
    </source>
</evidence>
<dbReference type="SUPFAM" id="SSF53383">
    <property type="entry name" value="PLP-dependent transferases"/>
    <property type="match status" value="1"/>
</dbReference>
<evidence type="ECO:0000313" key="11">
    <source>
        <dbReference type="Proteomes" id="UP001519307"/>
    </source>
</evidence>
<dbReference type="RefSeq" id="WP_209702087.1">
    <property type="nucleotide sequence ID" value="NZ_JAGGLM010000008.1"/>
</dbReference>
<evidence type="ECO:0000256" key="5">
    <source>
        <dbReference type="ARBA" id="ARBA00022679"/>
    </source>
</evidence>
<evidence type="ECO:0000256" key="2">
    <source>
        <dbReference type="ARBA" id="ARBA00005011"/>
    </source>
</evidence>
<accession>A0ABS4KSD0</accession>
<comment type="caution">
    <text evidence="10">The sequence shown here is derived from an EMBL/GenBank/DDBJ whole genome shotgun (WGS) entry which is preliminary data.</text>
</comment>
<keyword evidence="4 8" id="KW-0032">Aminotransferase</keyword>
<proteinExistence type="inferred from homology"/>